<name>A0A381VP96_9ZZZZ</name>
<reference evidence="1" key="1">
    <citation type="submission" date="2018-05" db="EMBL/GenBank/DDBJ databases">
        <authorList>
            <person name="Lanie J.A."/>
            <person name="Ng W.-L."/>
            <person name="Kazmierczak K.M."/>
            <person name="Andrzejewski T.M."/>
            <person name="Davidsen T.M."/>
            <person name="Wayne K.J."/>
            <person name="Tettelin H."/>
            <person name="Glass J.I."/>
            <person name="Rusch D."/>
            <person name="Podicherti R."/>
            <person name="Tsui H.-C.T."/>
            <person name="Winkler M.E."/>
        </authorList>
    </citation>
    <scope>NUCLEOTIDE SEQUENCE</scope>
</reference>
<protein>
    <recommendedName>
        <fullName evidence="2">GYD domain-containing protein</fullName>
    </recommendedName>
</protein>
<dbReference type="EMBL" id="UINC01009396">
    <property type="protein sequence ID" value="SVA42140.1"/>
    <property type="molecule type" value="Genomic_DNA"/>
</dbReference>
<accession>A0A381VP96</accession>
<proteinExistence type="predicted"/>
<dbReference type="InterPro" id="IPR014845">
    <property type="entry name" value="GYD/TTHA1554"/>
</dbReference>
<dbReference type="AlphaFoldDB" id="A0A381VP96"/>
<sequence>MKYILLGSIDSKWLNKQSERYTKSSEKLKQLNIKLENVYYTQGQYDFVDVITAPGPESVLSFSIWYANKGFGRIQTLPAFGDKVMKKAQTK</sequence>
<gene>
    <name evidence="1" type="ORF">METZ01_LOCUS94994</name>
</gene>
<dbReference type="Pfam" id="PF08734">
    <property type="entry name" value="GYD"/>
    <property type="match status" value="1"/>
</dbReference>
<evidence type="ECO:0008006" key="2">
    <source>
        <dbReference type="Google" id="ProtNLM"/>
    </source>
</evidence>
<organism evidence="1">
    <name type="scientific">marine metagenome</name>
    <dbReference type="NCBI Taxonomy" id="408172"/>
    <lineage>
        <taxon>unclassified sequences</taxon>
        <taxon>metagenomes</taxon>
        <taxon>ecological metagenomes</taxon>
    </lineage>
</organism>
<evidence type="ECO:0000313" key="1">
    <source>
        <dbReference type="EMBL" id="SVA42140.1"/>
    </source>
</evidence>